<name>A0A2J0YSJ3_RHIML</name>
<accession>A0A2J0YSJ3</accession>
<sequence>RDAREAGVRQIETAVCEVKAASTPNGIPIRCRFFEQCGMTRQRRSEPGLWLVPHALLLAAKPKYLPNPDAIIIDEGIAMSAIPDRPVRFSLDAMERSDFAIPTLRDPTGFDANDLEVARKSLLRAL</sequence>
<dbReference type="AlphaFoldDB" id="A0A2J0YSJ3"/>
<evidence type="ECO:0000313" key="2">
    <source>
        <dbReference type="Proteomes" id="UP000231987"/>
    </source>
</evidence>
<feature type="non-terminal residue" evidence="1">
    <location>
        <position position="1"/>
    </location>
</feature>
<organism evidence="1 2">
    <name type="scientific">Rhizobium meliloti</name>
    <name type="common">Ensifer meliloti</name>
    <name type="synonym">Sinorhizobium meliloti</name>
    <dbReference type="NCBI Taxonomy" id="382"/>
    <lineage>
        <taxon>Bacteria</taxon>
        <taxon>Pseudomonadati</taxon>
        <taxon>Pseudomonadota</taxon>
        <taxon>Alphaproteobacteria</taxon>
        <taxon>Hyphomicrobiales</taxon>
        <taxon>Rhizobiaceae</taxon>
        <taxon>Sinorhizobium/Ensifer group</taxon>
        <taxon>Sinorhizobium</taxon>
    </lineage>
</organism>
<protein>
    <submittedName>
        <fullName evidence="1">Uncharacterized protein</fullName>
    </submittedName>
</protein>
<proteinExistence type="predicted"/>
<comment type="caution">
    <text evidence="1">The sequence shown here is derived from an EMBL/GenBank/DDBJ whole genome shotgun (WGS) entry which is preliminary data.</text>
</comment>
<evidence type="ECO:0000313" key="1">
    <source>
        <dbReference type="EMBL" id="PJR06880.1"/>
    </source>
</evidence>
<dbReference type="Proteomes" id="UP000231987">
    <property type="component" value="Unassembled WGS sequence"/>
</dbReference>
<gene>
    <name evidence="1" type="ORF">CEJ86_33590</name>
</gene>
<dbReference type="EMBL" id="NJGD01000118">
    <property type="protein sequence ID" value="PJR06880.1"/>
    <property type="molecule type" value="Genomic_DNA"/>
</dbReference>
<feature type="non-terminal residue" evidence="1">
    <location>
        <position position="126"/>
    </location>
</feature>
<reference evidence="1 2" key="1">
    <citation type="submission" date="2017-06" db="EMBL/GenBank/DDBJ databases">
        <title>Ensifer strains isolated from leguminous trees and herbs display diverse denitrification phenotypes with some acting as strong N2O sinks.</title>
        <authorList>
            <person name="Woliy K."/>
            <person name="Mania D."/>
            <person name="Bakken L.R."/>
            <person name="Frostegard A."/>
        </authorList>
    </citation>
    <scope>NUCLEOTIDE SEQUENCE [LARGE SCALE GENOMIC DNA]</scope>
    <source>
        <strain evidence="1 2">AC50a</strain>
    </source>
</reference>